<accession>A0A1A9GIW7</accession>
<dbReference type="EMBL" id="CP015079">
    <property type="protein sequence ID" value="ANH38174.1"/>
    <property type="molecule type" value="Genomic_DNA"/>
</dbReference>
<dbReference type="STRING" id="1300347.I601_1743"/>
<reference evidence="2 3" key="1">
    <citation type="submission" date="2016-03" db="EMBL/GenBank/DDBJ databases">
        <title>Complete genome sequence of a soil Actinobacterium, Nocardioides dokdonensis FR1436.</title>
        <authorList>
            <person name="Kwon S.-K."/>
            <person name="Kim K."/>
            <person name="Kim J.F."/>
        </authorList>
    </citation>
    <scope>NUCLEOTIDE SEQUENCE [LARGE SCALE GENOMIC DNA]</scope>
    <source>
        <strain evidence="2 3">FR1436</strain>
    </source>
</reference>
<dbReference type="PATRIC" id="fig|1300347.3.peg.1742"/>
<dbReference type="OrthoDB" id="5143028at2"/>
<sequence>MPDETPADPAATDPFWGPVRRRHPDVDIVLLPSERPVEPDPEPTGPTEPAEPAEPIDPDQLARDAEAALAALWAQAVGECDPTEQQSHWLAGERPGTLRHEATWTLEGVTPEQSSVALQRVAERLGADGWHVLTPPDGLPRVQAGRADGLDRAEVLLLVVPASARLVLRHRTGSHPAPPAPEGDPQ</sequence>
<dbReference type="RefSeq" id="WP_068108258.1">
    <property type="nucleotide sequence ID" value="NZ_CP015079.1"/>
</dbReference>
<dbReference type="KEGG" id="ndk:I601_1743"/>
<evidence type="ECO:0000313" key="3">
    <source>
        <dbReference type="Proteomes" id="UP000077868"/>
    </source>
</evidence>
<organism evidence="2 3">
    <name type="scientific">Nocardioides dokdonensis FR1436</name>
    <dbReference type="NCBI Taxonomy" id="1300347"/>
    <lineage>
        <taxon>Bacteria</taxon>
        <taxon>Bacillati</taxon>
        <taxon>Actinomycetota</taxon>
        <taxon>Actinomycetes</taxon>
        <taxon>Propionibacteriales</taxon>
        <taxon>Nocardioidaceae</taxon>
        <taxon>Nocardioides</taxon>
    </lineage>
</organism>
<proteinExistence type="predicted"/>
<evidence type="ECO:0000313" key="2">
    <source>
        <dbReference type="EMBL" id="ANH38174.1"/>
    </source>
</evidence>
<keyword evidence="3" id="KW-1185">Reference proteome</keyword>
<feature type="region of interest" description="Disordered" evidence="1">
    <location>
        <begin position="1"/>
        <end position="62"/>
    </location>
</feature>
<protein>
    <submittedName>
        <fullName evidence="2">Uncharacterized protein</fullName>
    </submittedName>
</protein>
<evidence type="ECO:0000256" key="1">
    <source>
        <dbReference type="SAM" id="MobiDB-lite"/>
    </source>
</evidence>
<dbReference type="AlphaFoldDB" id="A0A1A9GIW7"/>
<name>A0A1A9GIW7_9ACTN</name>
<gene>
    <name evidence="2" type="ORF">I601_1743</name>
</gene>
<dbReference type="Proteomes" id="UP000077868">
    <property type="component" value="Chromosome"/>
</dbReference>